<dbReference type="InterPro" id="IPR011009">
    <property type="entry name" value="Kinase-like_dom_sf"/>
</dbReference>
<keyword evidence="9" id="KW-0472">Membrane</keyword>
<dbReference type="PANTHER" id="PTHR43289">
    <property type="entry name" value="MITOGEN-ACTIVATED PROTEIN KINASE KINASE KINASE 20-RELATED"/>
    <property type="match status" value="1"/>
</dbReference>
<keyword evidence="4 7" id="KW-0547">Nucleotide-binding</keyword>
<dbReference type="EC" id="2.7.11.1" evidence="1"/>
<evidence type="ECO:0000256" key="3">
    <source>
        <dbReference type="ARBA" id="ARBA00022679"/>
    </source>
</evidence>
<dbReference type="PROSITE" id="PS00107">
    <property type="entry name" value="PROTEIN_KINASE_ATP"/>
    <property type="match status" value="1"/>
</dbReference>
<dbReference type="PROSITE" id="PS50011">
    <property type="entry name" value="PROTEIN_KINASE_DOM"/>
    <property type="match status" value="1"/>
</dbReference>
<feature type="transmembrane region" description="Helical" evidence="9">
    <location>
        <begin position="319"/>
        <end position="339"/>
    </location>
</feature>
<gene>
    <name evidence="11" type="ORF">H5V45_06310</name>
</gene>
<keyword evidence="5 11" id="KW-0418">Kinase</keyword>
<evidence type="ECO:0000256" key="6">
    <source>
        <dbReference type="ARBA" id="ARBA00022840"/>
    </source>
</evidence>
<dbReference type="Proteomes" id="UP000523955">
    <property type="component" value="Unassembled WGS sequence"/>
</dbReference>
<dbReference type="GO" id="GO:0005524">
    <property type="term" value="F:ATP binding"/>
    <property type="evidence" value="ECO:0007669"/>
    <property type="project" value="UniProtKB-UniRule"/>
</dbReference>
<proteinExistence type="predicted"/>
<evidence type="ECO:0000256" key="9">
    <source>
        <dbReference type="SAM" id="Phobius"/>
    </source>
</evidence>
<keyword evidence="12" id="KW-1185">Reference proteome</keyword>
<keyword evidence="6 7" id="KW-0067">ATP-binding</keyword>
<dbReference type="SMART" id="SM00220">
    <property type="entry name" value="S_TKc"/>
    <property type="match status" value="1"/>
</dbReference>
<keyword evidence="9" id="KW-0812">Transmembrane</keyword>
<dbReference type="InterPro" id="IPR017441">
    <property type="entry name" value="Protein_kinase_ATP_BS"/>
</dbReference>
<dbReference type="EMBL" id="JACKXE010000001">
    <property type="protein sequence ID" value="MBB6626931.1"/>
    <property type="molecule type" value="Genomic_DNA"/>
</dbReference>
<feature type="compositionally biased region" description="Low complexity" evidence="8">
    <location>
        <begin position="373"/>
        <end position="388"/>
    </location>
</feature>
<accession>A0A7X0RER2</accession>
<evidence type="ECO:0000256" key="5">
    <source>
        <dbReference type="ARBA" id="ARBA00022777"/>
    </source>
</evidence>
<dbReference type="AlphaFoldDB" id="A0A7X0RER2"/>
<feature type="region of interest" description="Disordered" evidence="8">
    <location>
        <begin position="264"/>
        <end position="313"/>
    </location>
</feature>
<comment type="caution">
    <text evidence="11">The sequence shown here is derived from an EMBL/GenBank/DDBJ whole genome shotgun (WGS) entry which is preliminary data.</text>
</comment>
<keyword evidence="2 11" id="KW-0723">Serine/threonine-protein kinase</keyword>
<dbReference type="InterPro" id="IPR000719">
    <property type="entry name" value="Prot_kinase_dom"/>
</dbReference>
<feature type="region of interest" description="Disordered" evidence="8">
    <location>
        <begin position="343"/>
        <end position="403"/>
    </location>
</feature>
<evidence type="ECO:0000313" key="12">
    <source>
        <dbReference type="Proteomes" id="UP000523955"/>
    </source>
</evidence>
<keyword evidence="9" id="KW-1133">Transmembrane helix</keyword>
<reference evidence="11 12" key="1">
    <citation type="submission" date="2020-08" db="EMBL/GenBank/DDBJ databases">
        <authorList>
            <person name="Seo M.-J."/>
        </authorList>
    </citation>
    <scope>NUCLEOTIDE SEQUENCE [LARGE SCALE GENOMIC DNA]</scope>
    <source>
        <strain evidence="11 12">KIGAM211</strain>
    </source>
</reference>
<dbReference type="GO" id="GO:0004674">
    <property type="term" value="F:protein serine/threonine kinase activity"/>
    <property type="evidence" value="ECO:0007669"/>
    <property type="project" value="UniProtKB-KW"/>
</dbReference>
<organism evidence="11 12">
    <name type="scientific">Nocardioides luti</name>
    <dbReference type="NCBI Taxonomy" id="2761101"/>
    <lineage>
        <taxon>Bacteria</taxon>
        <taxon>Bacillati</taxon>
        <taxon>Actinomycetota</taxon>
        <taxon>Actinomycetes</taxon>
        <taxon>Propionibacteriales</taxon>
        <taxon>Nocardioidaceae</taxon>
        <taxon>Nocardioides</taxon>
    </lineage>
</organism>
<evidence type="ECO:0000256" key="4">
    <source>
        <dbReference type="ARBA" id="ARBA00022741"/>
    </source>
</evidence>
<evidence type="ECO:0000256" key="1">
    <source>
        <dbReference type="ARBA" id="ARBA00012513"/>
    </source>
</evidence>
<name>A0A7X0RER2_9ACTN</name>
<dbReference type="Pfam" id="PF00069">
    <property type="entry name" value="Pkinase"/>
    <property type="match status" value="1"/>
</dbReference>
<evidence type="ECO:0000259" key="10">
    <source>
        <dbReference type="PROSITE" id="PS50011"/>
    </source>
</evidence>
<dbReference type="CDD" id="cd14014">
    <property type="entry name" value="STKc_PknB_like"/>
    <property type="match status" value="1"/>
</dbReference>
<evidence type="ECO:0000313" key="11">
    <source>
        <dbReference type="EMBL" id="MBB6626931.1"/>
    </source>
</evidence>
<dbReference type="PANTHER" id="PTHR43289:SF6">
    <property type="entry name" value="SERINE_THREONINE-PROTEIN KINASE NEKL-3"/>
    <property type="match status" value="1"/>
</dbReference>
<evidence type="ECO:0000256" key="2">
    <source>
        <dbReference type="ARBA" id="ARBA00022527"/>
    </source>
</evidence>
<keyword evidence="3" id="KW-0808">Transferase</keyword>
<evidence type="ECO:0000256" key="8">
    <source>
        <dbReference type="SAM" id="MobiDB-lite"/>
    </source>
</evidence>
<evidence type="ECO:0000256" key="7">
    <source>
        <dbReference type="PROSITE-ProRule" id="PRU10141"/>
    </source>
</evidence>
<feature type="binding site" evidence="7">
    <location>
        <position position="39"/>
    </location>
    <ligand>
        <name>ATP</name>
        <dbReference type="ChEBI" id="CHEBI:30616"/>
    </ligand>
</feature>
<feature type="compositionally biased region" description="Low complexity" evidence="8">
    <location>
        <begin position="343"/>
        <end position="353"/>
    </location>
</feature>
<protein>
    <recommendedName>
        <fullName evidence="1">non-specific serine/threonine protein kinase</fullName>
        <ecNumber evidence="1">2.7.11.1</ecNumber>
    </recommendedName>
</protein>
<dbReference type="Gene3D" id="3.30.200.20">
    <property type="entry name" value="Phosphorylase Kinase, domain 1"/>
    <property type="match status" value="1"/>
</dbReference>
<dbReference type="Gene3D" id="1.10.510.10">
    <property type="entry name" value="Transferase(Phosphotransferase) domain 1"/>
    <property type="match status" value="1"/>
</dbReference>
<feature type="domain" description="Protein kinase" evidence="10">
    <location>
        <begin position="10"/>
        <end position="264"/>
    </location>
</feature>
<sequence length="493" mass="51535">MPPESIAGRYRVEREVGRGGMGSVWLCHDELLGRTVAAKQVGLMPGETTPDLARAMREARSSAPLNHRNVVSVYDAIEEGDHIWLVMEYVPGRTLAEIIASGPLEPGRAAGIGAQVADGLAAAHARGTVHRDVKPGNILVTDDDVAKISDFGISRTTGDAALTQSGLVSGTPAYFSPQVARGLEPTPADDVWALGATLYAAVEGRPPFPEKSNNLATLSTIISDEPRPARDAGVLDGPLQRMLDRDPDARWSMTEVARALHRIHRDHDDRGTRESVPVAAATTRLPVDPTPTPQEAYAAPVAAPVASGSDDSRGGRRGLFAALAALLLVAVLGGGYLLLSGGDDSTDGTTAGASTSPGKDPSRKASKKPSPSPSEESSSSAPTEEATPTPSPTPEQPPAASSPADFVEGYYAVLPADTESGWAMLSPSYQSQTSYGSYSGFWSTIDAVSVETAPAGADAVDATITYTKDGKPQTETRRITVERSGDSYLITGD</sequence>
<dbReference type="RefSeq" id="WP_185252150.1">
    <property type="nucleotide sequence ID" value="NZ_JACKXE010000001.1"/>
</dbReference>
<dbReference type="SUPFAM" id="SSF56112">
    <property type="entry name" value="Protein kinase-like (PK-like)"/>
    <property type="match status" value="1"/>
</dbReference>
<feature type="compositionally biased region" description="Low complexity" evidence="8">
    <location>
        <begin position="296"/>
        <end position="309"/>
    </location>
</feature>